<dbReference type="Gene3D" id="3.40.430.10">
    <property type="entry name" value="Dihydrofolate Reductase, subunit A"/>
    <property type="match status" value="1"/>
</dbReference>
<dbReference type="GO" id="GO:0009231">
    <property type="term" value="P:riboflavin biosynthetic process"/>
    <property type="evidence" value="ECO:0007669"/>
    <property type="project" value="InterPro"/>
</dbReference>
<dbReference type="Proteomes" id="UP000183642">
    <property type="component" value="Unassembled WGS sequence"/>
</dbReference>
<gene>
    <name evidence="2" type="ORF">SAMN05660359_02326</name>
</gene>
<name>A0A1I5FQU0_9ACTN</name>
<dbReference type="SUPFAM" id="SSF53597">
    <property type="entry name" value="Dihydrofolate reductase-like"/>
    <property type="match status" value="1"/>
</dbReference>
<evidence type="ECO:0000313" key="2">
    <source>
        <dbReference type="EMBL" id="SFO26105.1"/>
    </source>
</evidence>
<evidence type="ECO:0000259" key="1">
    <source>
        <dbReference type="Pfam" id="PF01872"/>
    </source>
</evidence>
<protein>
    <submittedName>
        <fullName evidence="2">Dihydrofolate reductase</fullName>
    </submittedName>
</protein>
<accession>A0A1I5FQU0</accession>
<keyword evidence="3" id="KW-1185">Reference proteome</keyword>
<dbReference type="InterPro" id="IPR024072">
    <property type="entry name" value="DHFR-like_dom_sf"/>
</dbReference>
<proteinExistence type="predicted"/>
<feature type="domain" description="Bacterial bifunctional deaminase-reductase C-terminal" evidence="1">
    <location>
        <begin position="123"/>
        <end position="181"/>
    </location>
</feature>
<dbReference type="AlphaFoldDB" id="A0A1I5FQU0"/>
<dbReference type="OrthoDB" id="3820697at2"/>
<reference evidence="3" key="1">
    <citation type="submission" date="2016-10" db="EMBL/GenBank/DDBJ databases">
        <authorList>
            <person name="Varghese N."/>
            <person name="Submissions S."/>
        </authorList>
    </citation>
    <scope>NUCLEOTIDE SEQUENCE [LARGE SCALE GENOMIC DNA]</scope>
    <source>
        <strain evidence="3">DSM 43161</strain>
    </source>
</reference>
<dbReference type="EMBL" id="FOWE01000005">
    <property type="protein sequence ID" value="SFO26105.1"/>
    <property type="molecule type" value="Genomic_DNA"/>
</dbReference>
<evidence type="ECO:0000313" key="3">
    <source>
        <dbReference type="Proteomes" id="UP000183642"/>
    </source>
</evidence>
<dbReference type="Pfam" id="PF01872">
    <property type="entry name" value="RibD_C"/>
    <property type="match status" value="1"/>
</dbReference>
<dbReference type="RefSeq" id="WP_075013694.1">
    <property type="nucleotide sequence ID" value="NZ_FOWE01000005.1"/>
</dbReference>
<dbReference type="InterPro" id="IPR002734">
    <property type="entry name" value="RibDG_C"/>
</dbReference>
<organism evidence="2 3">
    <name type="scientific">Geodermatophilus obscurus</name>
    <dbReference type="NCBI Taxonomy" id="1861"/>
    <lineage>
        <taxon>Bacteria</taxon>
        <taxon>Bacillati</taxon>
        <taxon>Actinomycetota</taxon>
        <taxon>Actinomycetes</taxon>
        <taxon>Geodermatophilales</taxon>
        <taxon>Geodermatophilaceae</taxon>
        <taxon>Geodermatophilus</taxon>
    </lineage>
</organism>
<dbReference type="GO" id="GO:0008703">
    <property type="term" value="F:5-amino-6-(5-phosphoribosylamino)uracil reductase activity"/>
    <property type="evidence" value="ECO:0007669"/>
    <property type="project" value="InterPro"/>
</dbReference>
<sequence length="196" mass="21182">MGAVVLFAAVSLDGYVGRDDDMPGPLFDWYGNGDVELSFSDRDRPFHVTRATAEFLRPFAERAGVMVVGRRLFDITNGWEGVPPNGEHVVVVTHRPADDWPHAGTAPFSFVPDVGTGIERAREMAGDRDVTVSAGDVGGQALRAGLVDRVVLALVPVVLGSGKPYFGAGGPPEIEFEDPQVVQGRRVTHLVYDVRR</sequence>